<evidence type="ECO:0000256" key="3">
    <source>
        <dbReference type="ARBA" id="ARBA00022553"/>
    </source>
</evidence>
<dbReference type="NCBIfam" id="TIGR00229">
    <property type="entry name" value="sensory_box"/>
    <property type="match status" value="1"/>
</dbReference>
<keyword evidence="3" id="KW-0597">Phosphoprotein</keyword>
<evidence type="ECO:0000256" key="2">
    <source>
        <dbReference type="ARBA" id="ARBA00012438"/>
    </source>
</evidence>
<evidence type="ECO:0000256" key="1">
    <source>
        <dbReference type="ARBA" id="ARBA00000085"/>
    </source>
</evidence>
<dbReference type="InterPro" id="IPR013655">
    <property type="entry name" value="PAS_fold_3"/>
</dbReference>
<dbReference type="EMBL" id="JEMA01000198">
    <property type="protein sequence ID" value="KYF73312.1"/>
    <property type="molecule type" value="Genomic_DNA"/>
</dbReference>
<keyword evidence="6" id="KW-0902">Two-component regulatory system</keyword>
<dbReference type="Gene3D" id="2.10.70.100">
    <property type="match status" value="1"/>
</dbReference>
<gene>
    <name evidence="10" type="ORF">BE15_28390</name>
</gene>
<dbReference type="SUPFAM" id="SSF55785">
    <property type="entry name" value="PYP-like sensor domain (PAS domain)"/>
    <property type="match status" value="1"/>
</dbReference>
<evidence type="ECO:0000256" key="6">
    <source>
        <dbReference type="ARBA" id="ARBA00023012"/>
    </source>
</evidence>
<evidence type="ECO:0000256" key="4">
    <source>
        <dbReference type="ARBA" id="ARBA00022679"/>
    </source>
</evidence>
<dbReference type="SMART" id="SM00388">
    <property type="entry name" value="HisKA"/>
    <property type="match status" value="1"/>
</dbReference>
<dbReference type="InterPro" id="IPR004358">
    <property type="entry name" value="Sig_transdc_His_kin-like_C"/>
</dbReference>
<dbReference type="CDD" id="cd00082">
    <property type="entry name" value="HisKA"/>
    <property type="match status" value="1"/>
</dbReference>
<dbReference type="GO" id="GO:0000155">
    <property type="term" value="F:phosphorelay sensor kinase activity"/>
    <property type="evidence" value="ECO:0007669"/>
    <property type="project" value="InterPro"/>
</dbReference>
<feature type="domain" description="PAS" evidence="8">
    <location>
        <begin position="186"/>
        <end position="232"/>
    </location>
</feature>
<keyword evidence="4" id="KW-0808">Transferase</keyword>
<dbReference type="Gene3D" id="1.10.287.130">
    <property type="match status" value="1"/>
</dbReference>
<dbReference type="Pfam" id="PF08447">
    <property type="entry name" value="PAS_3"/>
    <property type="match status" value="1"/>
</dbReference>
<evidence type="ECO:0000256" key="5">
    <source>
        <dbReference type="ARBA" id="ARBA00022777"/>
    </source>
</evidence>
<dbReference type="AlphaFoldDB" id="A0A150QZG0"/>
<dbReference type="InterPro" id="IPR000014">
    <property type="entry name" value="PAS"/>
</dbReference>
<dbReference type="Gene3D" id="3.30.565.10">
    <property type="entry name" value="Histidine kinase-like ATPase, C-terminal domain"/>
    <property type="match status" value="1"/>
</dbReference>
<dbReference type="InterPro" id="IPR000700">
    <property type="entry name" value="PAS-assoc_C"/>
</dbReference>
<dbReference type="InterPro" id="IPR003594">
    <property type="entry name" value="HATPase_dom"/>
</dbReference>
<proteinExistence type="predicted"/>
<dbReference type="PROSITE" id="PS50109">
    <property type="entry name" value="HIS_KIN"/>
    <property type="match status" value="1"/>
</dbReference>
<evidence type="ECO:0000313" key="11">
    <source>
        <dbReference type="Proteomes" id="UP000075260"/>
    </source>
</evidence>
<evidence type="ECO:0000259" key="8">
    <source>
        <dbReference type="PROSITE" id="PS50112"/>
    </source>
</evidence>
<dbReference type="Gene3D" id="3.30.450.20">
    <property type="entry name" value="PAS domain"/>
    <property type="match status" value="1"/>
</dbReference>
<organism evidence="10 11">
    <name type="scientific">Sorangium cellulosum</name>
    <name type="common">Polyangium cellulosum</name>
    <dbReference type="NCBI Taxonomy" id="56"/>
    <lineage>
        <taxon>Bacteria</taxon>
        <taxon>Pseudomonadati</taxon>
        <taxon>Myxococcota</taxon>
        <taxon>Polyangia</taxon>
        <taxon>Polyangiales</taxon>
        <taxon>Polyangiaceae</taxon>
        <taxon>Sorangium</taxon>
    </lineage>
</organism>
<dbReference type="Proteomes" id="UP000075260">
    <property type="component" value="Unassembled WGS sequence"/>
</dbReference>
<dbReference type="EC" id="2.7.13.3" evidence="2"/>
<dbReference type="SMART" id="SM00086">
    <property type="entry name" value="PAC"/>
    <property type="match status" value="1"/>
</dbReference>
<accession>A0A150QZG0</accession>
<dbReference type="RefSeq" id="WP_061605803.1">
    <property type="nucleotide sequence ID" value="NZ_JEMA01000198.1"/>
</dbReference>
<dbReference type="CDD" id="cd00130">
    <property type="entry name" value="PAS"/>
    <property type="match status" value="1"/>
</dbReference>
<dbReference type="InterPro" id="IPR036890">
    <property type="entry name" value="HATPase_C_sf"/>
</dbReference>
<dbReference type="InterPro" id="IPR003661">
    <property type="entry name" value="HisK_dim/P_dom"/>
</dbReference>
<dbReference type="PANTHER" id="PTHR43711:SF1">
    <property type="entry name" value="HISTIDINE KINASE 1"/>
    <property type="match status" value="1"/>
</dbReference>
<dbReference type="InterPro" id="IPR005467">
    <property type="entry name" value="His_kinase_dom"/>
</dbReference>
<dbReference type="PRINTS" id="PR00344">
    <property type="entry name" value="BCTRLSENSOR"/>
</dbReference>
<comment type="catalytic activity">
    <reaction evidence="1">
        <text>ATP + protein L-histidine = ADP + protein N-phospho-L-histidine.</text>
        <dbReference type="EC" id="2.7.13.3"/>
    </reaction>
</comment>
<dbReference type="InterPro" id="IPR001610">
    <property type="entry name" value="PAC"/>
</dbReference>
<feature type="domain" description="PAC" evidence="9">
    <location>
        <begin position="235"/>
        <end position="288"/>
    </location>
</feature>
<dbReference type="SUPFAM" id="SSF55874">
    <property type="entry name" value="ATPase domain of HSP90 chaperone/DNA topoisomerase II/histidine kinase"/>
    <property type="match status" value="1"/>
</dbReference>
<evidence type="ECO:0000313" key="10">
    <source>
        <dbReference type="EMBL" id="KYF73312.1"/>
    </source>
</evidence>
<sequence length="521" mass="56710">MDDDGPFVETSITARLRSCKGDVMDRWARRVLEDPRAPRAQRPAGPLLAREVPALFDDLVEVLSASRRAEQRGGEDAELRCAHARVEEHARRCAAQGRCIAAALRELSHLRAALIEVCVEQGISLGVSEAQVIHAAVDASMWTSALEIEAATRAALEDSGALLRLATRAGGVGVWDYDTVTGKLRWDERSREVAGLDPASEVRYDVFLAAIHPDDRERVQEAVRRSQTLESGGEYSIEYRLVGLCNGVERWVAVQGRTFFDAEGRSVRMIGTVIDVTERKRAEAARREELVRRGRFMAAFSHYLRTPLTSITLASRMLTHHGNLTPRQARNAERIAASARRMARTIDDLLDLTRSRCGANGIPIAPRPEDLHALCKSAIDELRAAHPGVPIRLDLEGSGAGLWDAERVAQMVTNLVQNAVDHADPGSAVGVTVRPREGDLLIEVHNDGPSIAPELMETLFDPFHEAPAGGRTSTGRGLGLGLFIAQQIAKAHRGEIAVESTAARGTTFTARLPRTGEAAGS</sequence>
<keyword evidence="5" id="KW-0418">Kinase</keyword>
<dbReference type="SUPFAM" id="SSF47384">
    <property type="entry name" value="Homodimeric domain of signal transducing histidine kinase"/>
    <property type="match status" value="1"/>
</dbReference>
<dbReference type="InterPro" id="IPR036097">
    <property type="entry name" value="HisK_dim/P_sf"/>
</dbReference>
<name>A0A150QZG0_SORCE</name>
<evidence type="ECO:0000259" key="9">
    <source>
        <dbReference type="PROSITE" id="PS50113"/>
    </source>
</evidence>
<evidence type="ECO:0000259" key="7">
    <source>
        <dbReference type="PROSITE" id="PS50109"/>
    </source>
</evidence>
<feature type="domain" description="Histidine kinase" evidence="7">
    <location>
        <begin position="299"/>
        <end position="516"/>
    </location>
</feature>
<comment type="caution">
    <text evidence="10">The sequence shown here is derived from an EMBL/GenBank/DDBJ whole genome shotgun (WGS) entry which is preliminary data.</text>
</comment>
<dbReference type="PROSITE" id="PS50113">
    <property type="entry name" value="PAC"/>
    <property type="match status" value="1"/>
</dbReference>
<dbReference type="OrthoDB" id="9787818at2"/>
<reference evidence="10 11" key="1">
    <citation type="submission" date="2014-02" db="EMBL/GenBank/DDBJ databases">
        <title>The small core and large imbalanced accessory genome model reveals a collaborative survival strategy of Sorangium cellulosum strains in nature.</title>
        <authorList>
            <person name="Han K."/>
            <person name="Peng R."/>
            <person name="Blom J."/>
            <person name="Li Y.-Z."/>
        </authorList>
    </citation>
    <scope>NUCLEOTIDE SEQUENCE [LARGE SCALE GENOMIC DNA]</scope>
    <source>
        <strain evidence="10 11">So0008-312</strain>
    </source>
</reference>
<dbReference type="InterPro" id="IPR050736">
    <property type="entry name" value="Sensor_HK_Regulatory"/>
</dbReference>
<dbReference type="Pfam" id="PF00512">
    <property type="entry name" value="HisKA"/>
    <property type="match status" value="1"/>
</dbReference>
<dbReference type="InterPro" id="IPR035965">
    <property type="entry name" value="PAS-like_dom_sf"/>
</dbReference>
<dbReference type="SMART" id="SM00387">
    <property type="entry name" value="HATPase_c"/>
    <property type="match status" value="1"/>
</dbReference>
<dbReference type="PROSITE" id="PS50112">
    <property type="entry name" value="PAS"/>
    <property type="match status" value="1"/>
</dbReference>
<protein>
    <recommendedName>
        <fullName evidence="2">histidine kinase</fullName>
        <ecNumber evidence="2">2.7.13.3</ecNumber>
    </recommendedName>
</protein>
<dbReference type="PANTHER" id="PTHR43711">
    <property type="entry name" value="TWO-COMPONENT HISTIDINE KINASE"/>
    <property type="match status" value="1"/>
</dbReference>
<dbReference type="Pfam" id="PF02518">
    <property type="entry name" value="HATPase_c"/>
    <property type="match status" value="1"/>
</dbReference>